<evidence type="ECO:0000259" key="9">
    <source>
        <dbReference type="PROSITE" id="PS50928"/>
    </source>
</evidence>
<evidence type="ECO:0000313" key="10">
    <source>
        <dbReference type="EMBL" id="RYC03721.1"/>
    </source>
</evidence>
<feature type="transmembrane region" description="Helical" evidence="8">
    <location>
        <begin position="202"/>
        <end position="220"/>
    </location>
</feature>
<dbReference type="CDD" id="cd06261">
    <property type="entry name" value="TM_PBP2"/>
    <property type="match status" value="1"/>
</dbReference>
<dbReference type="Proteomes" id="UP000293291">
    <property type="component" value="Unassembled WGS sequence"/>
</dbReference>
<evidence type="ECO:0000313" key="11">
    <source>
        <dbReference type="Proteomes" id="UP000293291"/>
    </source>
</evidence>
<sequence length="274" mass="29127">MALKRSTRRTLSRAVLYAVLLGVLLLVGLSADWATIRANFFAPAGIGNPFTGDWGTWPDLITVGVKNSLIYTAVAFGAGLVLGVVLALMRLSPVAAYRWIATAYIEFFRGLPVLLVVLVMAFGIPIAFNGWTPPGGTVGAGVVGLILVAAAYMAETIRAGIQAVPKGQTEAARSLGMSAGRTTVTVVLPQAFRIVIPPLTNEFVLLIKDTALLFVIGFAASQRELTTIARDFMASSATAGTATSLIQASILYLLITLPLTRLVSWLEHKQQKAR</sequence>
<comment type="caution">
    <text evidence="10">The sequence shown here is derived from an EMBL/GenBank/DDBJ whole genome shotgun (WGS) entry which is preliminary data.</text>
</comment>
<dbReference type="PANTHER" id="PTHR30614">
    <property type="entry name" value="MEMBRANE COMPONENT OF AMINO ACID ABC TRANSPORTER"/>
    <property type="match status" value="1"/>
</dbReference>
<keyword evidence="6 8" id="KW-1133">Transmembrane helix</keyword>
<dbReference type="PANTHER" id="PTHR30614:SF0">
    <property type="entry name" value="L-CYSTINE TRANSPORT SYSTEM PERMEASE PROTEIN TCYL"/>
    <property type="match status" value="1"/>
</dbReference>
<dbReference type="Pfam" id="PF00528">
    <property type="entry name" value="BPD_transp_1"/>
    <property type="match status" value="1"/>
</dbReference>
<accession>A0A4Q2SG40</accession>
<dbReference type="InterPro" id="IPR010065">
    <property type="entry name" value="AA_ABC_transptr_permease_3TM"/>
</dbReference>
<dbReference type="GO" id="GO:0006865">
    <property type="term" value="P:amino acid transport"/>
    <property type="evidence" value="ECO:0007669"/>
    <property type="project" value="UniProtKB-KW"/>
</dbReference>
<dbReference type="SUPFAM" id="SSF161098">
    <property type="entry name" value="MetI-like"/>
    <property type="match status" value="1"/>
</dbReference>
<evidence type="ECO:0000256" key="7">
    <source>
        <dbReference type="ARBA" id="ARBA00023136"/>
    </source>
</evidence>
<feature type="domain" description="ABC transmembrane type-1" evidence="9">
    <location>
        <begin position="65"/>
        <end position="263"/>
    </location>
</feature>
<dbReference type="PROSITE" id="PS50928">
    <property type="entry name" value="ABC_TM1"/>
    <property type="match status" value="1"/>
</dbReference>
<feature type="transmembrane region" description="Helical" evidence="8">
    <location>
        <begin position="232"/>
        <end position="255"/>
    </location>
</feature>
<proteinExistence type="inferred from homology"/>
<keyword evidence="2 8" id="KW-0813">Transport</keyword>
<evidence type="ECO:0000256" key="4">
    <source>
        <dbReference type="ARBA" id="ARBA00022692"/>
    </source>
</evidence>
<dbReference type="GO" id="GO:0043190">
    <property type="term" value="C:ATP-binding cassette (ABC) transporter complex"/>
    <property type="evidence" value="ECO:0007669"/>
    <property type="project" value="InterPro"/>
</dbReference>
<comment type="similarity">
    <text evidence="8">Belongs to the binding-protein-dependent transport system permease family.</text>
</comment>
<feature type="transmembrane region" description="Helical" evidence="8">
    <location>
        <begin position="69"/>
        <end position="89"/>
    </location>
</feature>
<dbReference type="AlphaFoldDB" id="A0A4Q2SG40"/>
<dbReference type="NCBIfam" id="TIGR01726">
    <property type="entry name" value="HEQRo_perm_3TM"/>
    <property type="match status" value="1"/>
</dbReference>
<keyword evidence="3" id="KW-1003">Cell membrane</keyword>
<dbReference type="InterPro" id="IPR043429">
    <property type="entry name" value="ArtM/GltK/GlnP/TcyL/YhdX-like"/>
</dbReference>
<dbReference type="OrthoDB" id="92598at2"/>
<dbReference type="InterPro" id="IPR035906">
    <property type="entry name" value="MetI-like_sf"/>
</dbReference>
<evidence type="ECO:0000256" key="2">
    <source>
        <dbReference type="ARBA" id="ARBA00022448"/>
    </source>
</evidence>
<evidence type="ECO:0000256" key="5">
    <source>
        <dbReference type="ARBA" id="ARBA00022970"/>
    </source>
</evidence>
<feature type="transmembrane region" description="Helical" evidence="8">
    <location>
        <begin position="110"/>
        <end position="128"/>
    </location>
</feature>
<gene>
    <name evidence="10" type="ORF">EUA07_04600</name>
</gene>
<evidence type="ECO:0000256" key="8">
    <source>
        <dbReference type="RuleBase" id="RU363032"/>
    </source>
</evidence>
<keyword evidence="7 8" id="KW-0472">Membrane</keyword>
<name>A0A4Q2SG40_9ACTN</name>
<evidence type="ECO:0000256" key="6">
    <source>
        <dbReference type="ARBA" id="ARBA00022989"/>
    </source>
</evidence>
<dbReference type="GO" id="GO:0022857">
    <property type="term" value="F:transmembrane transporter activity"/>
    <property type="evidence" value="ECO:0007669"/>
    <property type="project" value="InterPro"/>
</dbReference>
<dbReference type="InterPro" id="IPR000515">
    <property type="entry name" value="MetI-like"/>
</dbReference>
<organism evidence="10 11">
    <name type="scientific">Nocardioides ganghwensis</name>
    <dbReference type="NCBI Taxonomy" id="252230"/>
    <lineage>
        <taxon>Bacteria</taxon>
        <taxon>Bacillati</taxon>
        <taxon>Actinomycetota</taxon>
        <taxon>Actinomycetes</taxon>
        <taxon>Propionibacteriales</taxon>
        <taxon>Nocardioidaceae</taxon>
        <taxon>Nocardioides</taxon>
    </lineage>
</organism>
<dbReference type="RefSeq" id="WP_129453819.1">
    <property type="nucleotide sequence ID" value="NZ_JACXYX010000004.1"/>
</dbReference>
<feature type="transmembrane region" description="Helical" evidence="8">
    <location>
        <begin position="134"/>
        <end position="154"/>
    </location>
</feature>
<keyword evidence="4 8" id="KW-0812">Transmembrane</keyword>
<reference evidence="10 11" key="1">
    <citation type="submission" date="2019-01" db="EMBL/GenBank/DDBJ databases">
        <title>Novel species of Nocardioides.</title>
        <authorList>
            <person name="Liu Q."/>
            <person name="Xin Y.-H."/>
        </authorList>
    </citation>
    <scope>NUCLEOTIDE SEQUENCE [LARGE SCALE GENOMIC DNA]</scope>
    <source>
        <strain evidence="10 11">CGMCC 4.6875</strain>
    </source>
</reference>
<comment type="subcellular location">
    <subcellularLocation>
        <location evidence="1 8">Cell membrane</location>
        <topology evidence="1 8">Multi-pass membrane protein</topology>
    </subcellularLocation>
</comment>
<evidence type="ECO:0000256" key="3">
    <source>
        <dbReference type="ARBA" id="ARBA00022475"/>
    </source>
</evidence>
<dbReference type="EMBL" id="SDWU01000004">
    <property type="protein sequence ID" value="RYC03721.1"/>
    <property type="molecule type" value="Genomic_DNA"/>
</dbReference>
<dbReference type="Gene3D" id="1.10.3720.10">
    <property type="entry name" value="MetI-like"/>
    <property type="match status" value="1"/>
</dbReference>
<keyword evidence="11" id="KW-1185">Reference proteome</keyword>
<evidence type="ECO:0000256" key="1">
    <source>
        <dbReference type="ARBA" id="ARBA00004651"/>
    </source>
</evidence>
<protein>
    <submittedName>
        <fullName evidence="10">Amino acid ABC transporter permease</fullName>
    </submittedName>
</protein>
<keyword evidence="5" id="KW-0029">Amino-acid transport</keyword>